<feature type="transmembrane region" description="Helical" evidence="9">
    <location>
        <begin position="439"/>
        <end position="457"/>
    </location>
</feature>
<evidence type="ECO:0000256" key="7">
    <source>
        <dbReference type="ARBA" id="ARBA00023170"/>
    </source>
</evidence>
<dbReference type="AlphaFoldDB" id="A8X7T7"/>
<keyword evidence="5" id="KW-0297">G-protein coupled receptor</keyword>
<keyword evidence="2" id="KW-1003">Cell membrane</keyword>
<name>A8X7T7_CAEBR</name>
<accession>A8X7T7</accession>
<dbReference type="GeneID" id="8583220"/>
<dbReference type="RefSeq" id="XP_045093890.1">
    <property type="nucleotide sequence ID" value="XM_045243608.1"/>
</dbReference>
<feature type="transmembrane region" description="Helical" evidence="9">
    <location>
        <begin position="612"/>
        <end position="640"/>
    </location>
</feature>
<evidence type="ECO:0000256" key="6">
    <source>
        <dbReference type="ARBA" id="ARBA00023136"/>
    </source>
</evidence>
<evidence type="ECO:0000256" key="2">
    <source>
        <dbReference type="ARBA" id="ARBA00022475"/>
    </source>
</evidence>
<dbReference type="FunCoup" id="A8X7T7">
    <property type="interactions" value="36"/>
</dbReference>
<feature type="transmembrane region" description="Helical" evidence="9">
    <location>
        <begin position="205"/>
        <end position="237"/>
    </location>
</feature>
<dbReference type="GO" id="GO:0005886">
    <property type="term" value="C:plasma membrane"/>
    <property type="evidence" value="ECO:0007669"/>
    <property type="project" value="UniProtKB-SubCell"/>
</dbReference>
<gene>
    <name evidence="11 13" type="ORF">CBG09093</name>
    <name evidence="11" type="ORF">CBG_09093</name>
</gene>
<dbReference type="SUPFAM" id="SSF81321">
    <property type="entry name" value="Family A G protein-coupled receptor-like"/>
    <property type="match status" value="2"/>
</dbReference>
<evidence type="ECO:0000256" key="9">
    <source>
        <dbReference type="SAM" id="Phobius"/>
    </source>
</evidence>
<feature type="transmembrane region" description="Helical" evidence="9">
    <location>
        <begin position="84"/>
        <end position="109"/>
    </location>
</feature>
<keyword evidence="6 9" id="KW-0472">Membrane</keyword>
<dbReference type="Proteomes" id="UP000008549">
    <property type="component" value="Unassembled WGS sequence"/>
</dbReference>
<evidence type="ECO:0000256" key="5">
    <source>
        <dbReference type="ARBA" id="ARBA00023040"/>
    </source>
</evidence>
<dbReference type="GO" id="GO:0004930">
    <property type="term" value="F:G protein-coupled receptor activity"/>
    <property type="evidence" value="ECO:0007669"/>
    <property type="project" value="UniProtKB-KW"/>
</dbReference>
<evidence type="ECO:0000256" key="1">
    <source>
        <dbReference type="ARBA" id="ARBA00004651"/>
    </source>
</evidence>
<feature type="transmembrane region" description="Helical" evidence="9">
    <location>
        <begin position="366"/>
        <end position="387"/>
    </location>
</feature>
<dbReference type="Gene3D" id="1.20.1070.10">
    <property type="entry name" value="Rhodopsin 7-helix transmembrane proteins"/>
    <property type="match status" value="2"/>
</dbReference>
<feature type="domain" description="G-protein coupled receptors family 1 profile" evidence="10">
    <location>
        <begin position="374"/>
        <end position="546"/>
    </location>
</feature>
<dbReference type="PANTHER" id="PTHR37441">
    <property type="entry name" value="PROTEIN CBG16518"/>
    <property type="match status" value="1"/>
</dbReference>
<dbReference type="CTD" id="8583220"/>
<feature type="transmembrane region" description="Helical" evidence="9">
    <location>
        <begin position="129"/>
        <end position="152"/>
    </location>
</feature>
<dbReference type="WormBase" id="CBG09093">
    <property type="protein sequence ID" value="CBP40820"/>
    <property type="gene ID" value="WBGene00030755"/>
</dbReference>
<keyword evidence="4 9" id="KW-1133">Transmembrane helix</keyword>
<dbReference type="OMA" id="ENCSTHY"/>
<dbReference type="eggNOG" id="ENOG502TH3J">
    <property type="taxonomic scope" value="Eukaryota"/>
</dbReference>
<evidence type="ECO:0000313" key="13">
    <source>
        <dbReference type="WormBase" id="CBG09093"/>
    </source>
</evidence>
<evidence type="ECO:0000256" key="8">
    <source>
        <dbReference type="ARBA" id="ARBA00023224"/>
    </source>
</evidence>
<reference evidence="11 12" key="1">
    <citation type="journal article" date="2003" name="PLoS Biol.">
        <title>The genome sequence of Caenorhabditis briggsae: a platform for comparative genomics.</title>
        <authorList>
            <person name="Stein L.D."/>
            <person name="Bao Z."/>
            <person name="Blasiar D."/>
            <person name="Blumenthal T."/>
            <person name="Brent M.R."/>
            <person name="Chen N."/>
            <person name="Chinwalla A."/>
            <person name="Clarke L."/>
            <person name="Clee C."/>
            <person name="Coghlan A."/>
            <person name="Coulson A."/>
            <person name="D'Eustachio P."/>
            <person name="Fitch D.H."/>
            <person name="Fulton L.A."/>
            <person name="Fulton R.E."/>
            <person name="Griffiths-Jones S."/>
            <person name="Harris T.W."/>
            <person name="Hillier L.W."/>
            <person name="Kamath R."/>
            <person name="Kuwabara P.E."/>
            <person name="Mardis E.R."/>
            <person name="Marra M.A."/>
            <person name="Miner T.L."/>
            <person name="Minx P."/>
            <person name="Mullikin J.C."/>
            <person name="Plumb R.W."/>
            <person name="Rogers J."/>
            <person name="Schein J.E."/>
            <person name="Sohrmann M."/>
            <person name="Spieth J."/>
            <person name="Stajich J.E."/>
            <person name="Wei C."/>
            <person name="Willey D."/>
            <person name="Wilson R.K."/>
            <person name="Durbin R."/>
            <person name="Waterston R.H."/>
        </authorList>
    </citation>
    <scope>NUCLEOTIDE SEQUENCE [LARGE SCALE GENOMIC DNA]</scope>
    <source>
        <strain evidence="11 12">AF16</strain>
    </source>
</reference>
<dbReference type="InterPro" id="IPR017452">
    <property type="entry name" value="GPCR_Rhodpsn_7TM"/>
</dbReference>
<keyword evidence="7" id="KW-0675">Receptor</keyword>
<dbReference type="PANTHER" id="PTHR37441:SF2">
    <property type="entry name" value="G-PROTEIN COUPLED RECEPTOR B0244.10-RELATED"/>
    <property type="match status" value="1"/>
</dbReference>
<feature type="transmembrane region" description="Helical" evidence="9">
    <location>
        <begin position="477"/>
        <end position="495"/>
    </location>
</feature>
<dbReference type="PROSITE" id="PS50262">
    <property type="entry name" value="G_PROTEIN_RECEP_F1_2"/>
    <property type="match status" value="2"/>
</dbReference>
<protein>
    <submittedName>
        <fullName evidence="11">Protein CBG09093</fullName>
    </submittedName>
</protein>
<feature type="transmembrane region" description="Helical" evidence="9">
    <location>
        <begin position="570"/>
        <end position="592"/>
    </location>
</feature>
<organism evidence="11 12">
    <name type="scientific">Caenorhabditis briggsae</name>
    <dbReference type="NCBI Taxonomy" id="6238"/>
    <lineage>
        <taxon>Eukaryota</taxon>
        <taxon>Metazoa</taxon>
        <taxon>Ecdysozoa</taxon>
        <taxon>Nematoda</taxon>
        <taxon>Chromadorea</taxon>
        <taxon>Rhabditida</taxon>
        <taxon>Rhabditina</taxon>
        <taxon>Rhabditomorpha</taxon>
        <taxon>Rhabditoidea</taxon>
        <taxon>Rhabditidae</taxon>
        <taxon>Peloderinae</taxon>
        <taxon>Caenorhabditis</taxon>
    </lineage>
</organism>
<feature type="domain" description="G-protein coupled receptors family 1 profile" evidence="10">
    <location>
        <begin position="59"/>
        <end position="325"/>
    </location>
</feature>
<feature type="transmembrane region" description="Helical" evidence="9">
    <location>
        <begin position="164"/>
        <end position="185"/>
    </location>
</feature>
<dbReference type="KEGG" id="cbr:CBG_09093"/>
<feature type="transmembrane region" description="Helical" evidence="9">
    <location>
        <begin position="46"/>
        <end position="72"/>
    </location>
</feature>
<keyword evidence="12" id="KW-1185">Reference proteome</keyword>
<keyword evidence="3 9" id="KW-0812">Transmembrane</keyword>
<dbReference type="EMBL" id="HE601284">
    <property type="protein sequence ID" value="CAP28698.2"/>
    <property type="molecule type" value="Genomic_DNA"/>
</dbReference>
<comment type="subcellular location">
    <subcellularLocation>
        <location evidence="1">Cell membrane</location>
        <topology evidence="1">Multi-pass membrane protein</topology>
    </subcellularLocation>
</comment>
<feature type="transmembrane region" description="Helical" evidence="9">
    <location>
        <begin position="258"/>
        <end position="280"/>
    </location>
</feature>
<dbReference type="InterPro" id="IPR040435">
    <property type="entry name" value="Put_GPCR_Chromadorea"/>
</dbReference>
<feature type="transmembrane region" description="Helical" evidence="9">
    <location>
        <begin position="408"/>
        <end position="433"/>
    </location>
</feature>
<evidence type="ECO:0000256" key="4">
    <source>
        <dbReference type="ARBA" id="ARBA00022989"/>
    </source>
</evidence>
<evidence type="ECO:0000259" key="10">
    <source>
        <dbReference type="PROSITE" id="PS50262"/>
    </source>
</evidence>
<sequence>MGDLFSNCTDHYPIEKYFQNCTNTSRPCELIHDFAVVAQLLTILDFYITCTLFLLALIINIYFLWICVPLYWKMSYETRKRYIFVISRCVSSISAALTLLILRCILYVYFPPETSSYWLYAVVIIADNISFYSLQGSYIGMAILLYIGVLHPVYFSRRLTVRNIYILAVSNVILAILISVPLGAFQTATYIPGPIQCESHHCAPVVGLINFVIVSLAFSATILILIFVFICLSFHIHQSKKIGSYTSSQTLHHARIRLGWTLTAIIVISLAEGIPSSFLIGLKADSVLNTCNNFYQADRLVQITVFTSIDSIIWAIVLILDPLASVIFDHSIMNKVTHHINRSQVYYYVDTIEVIIYWLNLVVPFILLTTGLFLNAYYLTVLLPNFIQMNDITRKQYVFVVSRGISSLSAASAMLTIRIVEFLTLNYVVYFLFFMIDDLSFYTLLGSYVGSAVLLYLATVRPIFYSLCISVRTVYKLAIGNLIGSILLSATTAVFQAAEQSEGGPFYCDLDHCQAAINIVMFVIVSLSFLIPIITLSFVLIALYCYKNRAESVGSFASETSIFKSARTRLAWTLFTFTLISMSEGIPASYMVGLKIDGSITTCTNFYQADHLIVPAIMSSSQVLAWSIALIVDPLCGLLFDPRIRKTWVQHVIF</sequence>
<proteinExistence type="predicted"/>
<reference evidence="11 12" key="2">
    <citation type="journal article" date="2011" name="PLoS Genet.">
        <title>Caenorhabditis briggsae recombinant inbred line genotypes reveal inter-strain incompatibility and the evolution of recombination.</title>
        <authorList>
            <person name="Ross J.A."/>
            <person name="Koboldt D.C."/>
            <person name="Staisch J.E."/>
            <person name="Chamberlin H.M."/>
            <person name="Gupta B.P."/>
            <person name="Miller R.D."/>
            <person name="Baird S.E."/>
            <person name="Haag E.S."/>
        </authorList>
    </citation>
    <scope>NUCLEOTIDE SEQUENCE [LARGE SCALE GENOMIC DNA]</scope>
    <source>
        <strain evidence="11 12">AF16</strain>
    </source>
</reference>
<evidence type="ECO:0000256" key="3">
    <source>
        <dbReference type="ARBA" id="ARBA00022692"/>
    </source>
</evidence>
<evidence type="ECO:0000313" key="11">
    <source>
        <dbReference type="EMBL" id="CAP28698.2"/>
    </source>
</evidence>
<keyword evidence="8" id="KW-0807">Transducer</keyword>
<dbReference type="HOGENOM" id="CLU_446353_0_0_1"/>
<feature type="transmembrane region" description="Helical" evidence="9">
    <location>
        <begin position="515"/>
        <end position="546"/>
    </location>
</feature>
<evidence type="ECO:0000313" key="12">
    <source>
        <dbReference type="Proteomes" id="UP000008549"/>
    </source>
</evidence>
<dbReference type="InParanoid" id="A8X7T7"/>